<name>A0A833VFG1_9POAL</name>
<dbReference type="PANTHER" id="PTHR21704:SF18">
    <property type="entry name" value="NIPPED-B-LIKE PROTEIN"/>
    <property type="match status" value="1"/>
</dbReference>
<dbReference type="InterPro" id="IPR011989">
    <property type="entry name" value="ARM-like"/>
</dbReference>
<dbReference type="GO" id="GO:0003682">
    <property type="term" value="F:chromatin binding"/>
    <property type="evidence" value="ECO:0007669"/>
    <property type="project" value="TreeGrafter"/>
</dbReference>
<feature type="compositionally biased region" description="Basic residues" evidence="11">
    <location>
        <begin position="1682"/>
        <end position="1696"/>
    </location>
</feature>
<evidence type="ECO:0000256" key="1">
    <source>
        <dbReference type="ARBA" id="ARBA00004123"/>
    </source>
</evidence>
<keyword evidence="7 10" id="KW-0539">Nucleus</keyword>
<dbReference type="CDD" id="cd15489">
    <property type="entry name" value="PHD_SF"/>
    <property type="match status" value="1"/>
</dbReference>
<proteinExistence type="inferred from homology"/>
<feature type="domain" description="PHD-type" evidence="12">
    <location>
        <begin position="642"/>
        <end position="691"/>
    </location>
</feature>
<evidence type="ECO:0000256" key="10">
    <source>
        <dbReference type="RuleBase" id="RU364107"/>
    </source>
</evidence>
<evidence type="ECO:0000256" key="4">
    <source>
        <dbReference type="ARBA" id="ARBA00022737"/>
    </source>
</evidence>
<evidence type="ECO:0000256" key="7">
    <source>
        <dbReference type="ARBA" id="ARBA00023242"/>
    </source>
</evidence>
<dbReference type="InterPro" id="IPR013083">
    <property type="entry name" value="Znf_RING/FYVE/PHD"/>
</dbReference>
<dbReference type="GO" id="GO:0140588">
    <property type="term" value="P:chromatin looping"/>
    <property type="evidence" value="ECO:0007669"/>
    <property type="project" value="InterPro"/>
</dbReference>
<dbReference type="InterPro" id="IPR011011">
    <property type="entry name" value="Znf_FYVE_PHD"/>
</dbReference>
<dbReference type="GO" id="GO:0010468">
    <property type="term" value="P:regulation of gene expression"/>
    <property type="evidence" value="ECO:0007669"/>
    <property type="project" value="InterPro"/>
</dbReference>
<keyword evidence="14" id="KW-1185">Reference proteome</keyword>
<evidence type="ECO:0000313" key="14">
    <source>
        <dbReference type="Proteomes" id="UP000623129"/>
    </source>
</evidence>
<dbReference type="SMART" id="SM00249">
    <property type="entry name" value="PHD"/>
    <property type="match status" value="1"/>
</dbReference>
<comment type="subcellular location">
    <subcellularLocation>
        <location evidence="1 10">Nucleus</location>
    </subcellularLocation>
</comment>
<dbReference type="Pfam" id="PF12830">
    <property type="entry name" value="Nipped-B_C"/>
    <property type="match status" value="1"/>
</dbReference>
<feature type="region of interest" description="Disordered" evidence="11">
    <location>
        <begin position="1682"/>
        <end position="1736"/>
    </location>
</feature>
<feature type="compositionally biased region" description="Acidic residues" evidence="11">
    <location>
        <begin position="338"/>
        <end position="349"/>
    </location>
</feature>
<dbReference type="GO" id="GO:0071169">
    <property type="term" value="P:establishment of protein localization to chromatin"/>
    <property type="evidence" value="ECO:0007669"/>
    <property type="project" value="TreeGrafter"/>
</dbReference>
<dbReference type="PANTHER" id="PTHR21704">
    <property type="entry name" value="NIPPED-B-LIKE PROTEIN DELANGIN SCC2-RELATED"/>
    <property type="match status" value="1"/>
</dbReference>
<keyword evidence="4 10" id="KW-0677">Repeat</keyword>
<evidence type="ECO:0000259" key="12">
    <source>
        <dbReference type="PROSITE" id="PS50016"/>
    </source>
</evidence>
<evidence type="ECO:0000256" key="6">
    <source>
        <dbReference type="ARBA" id="ARBA00022833"/>
    </source>
</evidence>
<dbReference type="FunFam" id="1.25.10.10:FF:000697">
    <property type="entry name" value="Sister chromatid cohesion protein"/>
    <property type="match status" value="1"/>
</dbReference>
<evidence type="ECO:0000313" key="13">
    <source>
        <dbReference type="EMBL" id="KAF3324045.1"/>
    </source>
</evidence>
<keyword evidence="6" id="KW-0862">Zinc</keyword>
<dbReference type="InterPro" id="IPR019787">
    <property type="entry name" value="Znf_PHD-finger"/>
</dbReference>
<sequence>MEKACRLPNSVHSEIAPALSLPSLHVSFGSANRKFEIGDGLESLNRPDVLMQASTIAQLLSSCDVSYLNLKDKRREVSTDPSERSWLYHEVLKYNPEAFKCLPRGPVKPNSYIQIPDTKPFQQNNGFDSSFVQREPPQVILDDTSERNTTENFEGSSSRKKPKIRKRDSDAGPSTSEAFQQDAIKGFCETVDEFCSRAEAPDEEEEGAEGPLLLPLAATKDLINEIINSRSKKFLNEVPLDALNQLLSVLDRQIKCAQGLSIDANENVDSDTEALVFSALEAIHAALLILTHHNMPKQIYREEMIERIIDISRHQINICIGAFNPQHRNLNKPTENVDGYEDEDDDFDIDGSASKKRRTSRSAATRKSYGNRVSQAVHSLVQKLCLILGFLRDLLPVIRLSDSCVMPLVKTSFSTFLVDNIQLLQLKSINLACGVFAFYTQHRGFLIDETLQLLRKMQFSKRALRTYHLPDEEQKQIQMITAILLHLVQFSATVPDSLKSPVVSWSTLIDATVDPSYPIKCLTAVTEASCQFWTGVLQRLTGSKTQDLSEAKGILENLVADLLMTLNLPEYPASAPILEILCVLLLQNAGLKSKDISARCLAIDLLGNIATRLKRDAVTCTRNKFWILEELDAKTTNPVNQKGACSVCQGRRGINISCDTCGRCFHWDCMGIGSHDNYLRDDWSCHLCLSKEQLGVLESYHKLQGSGGTKKKGKAVSGDTVAPRFEAVQQILLSYLQEAGQQDDGNLFTRWFYLCMWYKDDPQSQEKIVYYLSRLKAKEILQDPGGSLILSRESARKICQALGQRNSFSRGFDKILTLLLASLRENSPIIRAKALRAVSGIVEADPEVLRDKRVQAAVEGRFCDSAISVREAALELVGRHIASHPDVGLQYFEKVAERIKDMGVSVRKRAIKIIRDLFTSNPNFTGTTHAFIEIMSRVNDDESSIQDLVCKTFFELWFEESSGSDKHYVADRSSVPMEVANKTEQIVDMLRQMPNHQPLITIIKRILVLDFLPQSAKATGVNHVALASIRKRCELICRRLLERILQVNEGVGDEEDVPALPYVLALHAFCVVDPTLCVPATDQSQFVVTLQPYLKNQVDDKVIAQLLESIIFVIDAVLPLIRKPQQSLIVELEQDLKHMIVRHSFLSVVHACIKCLCSLSKTATRGAKQVDYLVHVFYKHLRGPTSDNNQMLGRSLFCLGLLLRYGYELMASCDARIEISKILGLLKRFLLMEDFSLKVRALQALGNVLIAKPEYMLEKDIMRLLEASLSSDVDTRLKIQSLQNMYEYLVDAESQLSGESAEKAPQNEYGINGTGASPVPVAAGAGDTNICGGIIQLYWNSVLARCIDSVDLVRQTALKIVEIVLRQGLVHPITCVPHLIALETDPLEANSKLAHHLLANMNEKYPSFFESRLGDGLQMSFRFFETIVSNHNMVSGNSNVKANPLAFVRPGVSRIYRLIRSNRNSRNKFMRSIVRKFESDNRTPVPINFLVYCTEVLASLPFTIPDEPLYLIYDINRVIQVRAGALESNMKIWSSLAQQRVMVNATSGDAHNEVLNERETNTIDGLTDVTTPDKGFELSETDMQRLKADCHDTIALQLLLKLKRHLKIIYSLNDARCQAFSIREPPKPGETVTKQNIPLNITDVRTELPSQFEDMVQLYQEYKTVLRDDSIDYAMFTASVPKKRQTPRNPRVRKPAAVRGEEEEDDDEWTGGPRNLDFSSPRSGGSGRVTRSRNHL</sequence>
<keyword evidence="3" id="KW-0479">Metal-binding</keyword>
<dbReference type="InterPro" id="IPR016024">
    <property type="entry name" value="ARM-type_fold"/>
</dbReference>
<feature type="region of interest" description="Disordered" evidence="11">
    <location>
        <begin position="331"/>
        <end position="365"/>
    </location>
</feature>
<evidence type="ECO:0000256" key="2">
    <source>
        <dbReference type="ARBA" id="ARBA00009252"/>
    </source>
</evidence>
<comment type="similarity">
    <text evidence="2 10">Belongs to the SCC2/Nipped-B family.</text>
</comment>
<dbReference type="OrthoDB" id="418242at2759"/>
<dbReference type="Pfam" id="PF12765">
    <property type="entry name" value="Cohesin_HEAT"/>
    <property type="match status" value="1"/>
</dbReference>
<dbReference type="GO" id="GO:1990414">
    <property type="term" value="P:replication-born double-strand break repair via sister chromatid exchange"/>
    <property type="evidence" value="ECO:0007669"/>
    <property type="project" value="TreeGrafter"/>
</dbReference>
<feature type="region of interest" description="Disordered" evidence="11">
    <location>
        <begin position="114"/>
        <end position="179"/>
    </location>
</feature>
<dbReference type="InterPro" id="IPR024986">
    <property type="entry name" value="Nipped-B_C"/>
</dbReference>
<dbReference type="CDD" id="cd23958">
    <property type="entry name" value="SCC2"/>
    <property type="match status" value="1"/>
</dbReference>
<reference evidence="13" key="1">
    <citation type="submission" date="2020-01" db="EMBL/GenBank/DDBJ databases">
        <title>Genome sequence of Kobresia littledalei, the first chromosome-level genome in the family Cyperaceae.</title>
        <authorList>
            <person name="Qu G."/>
        </authorList>
    </citation>
    <scope>NUCLEOTIDE SEQUENCE</scope>
    <source>
        <strain evidence="13">C.B.Clarke</strain>
        <tissue evidence="13">Leaf</tissue>
    </source>
</reference>
<protein>
    <recommendedName>
        <fullName evidence="10">Sister chromatid cohesion protein</fullName>
    </recommendedName>
</protein>
<evidence type="ECO:0000256" key="3">
    <source>
        <dbReference type="ARBA" id="ARBA00022723"/>
    </source>
</evidence>
<organism evidence="13 14">
    <name type="scientific">Carex littledalei</name>
    <dbReference type="NCBI Taxonomy" id="544730"/>
    <lineage>
        <taxon>Eukaryota</taxon>
        <taxon>Viridiplantae</taxon>
        <taxon>Streptophyta</taxon>
        <taxon>Embryophyta</taxon>
        <taxon>Tracheophyta</taxon>
        <taxon>Spermatophyta</taxon>
        <taxon>Magnoliopsida</taxon>
        <taxon>Liliopsida</taxon>
        <taxon>Poales</taxon>
        <taxon>Cyperaceae</taxon>
        <taxon>Cyperoideae</taxon>
        <taxon>Cariceae</taxon>
        <taxon>Carex</taxon>
        <taxon>Carex subgen. Euthyceras</taxon>
    </lineage>
</organism>
<dbReference type="InterPro" id="IPR019786">
    <property type="entry name" value="Zinc_finger_PHD-type_CS"/>
</dbReference>
<evidence type="ECO:0000256" key="11">
    <source>
        <dbReference type="SAM" id="MobiDB-lite"/>
    </source>
</evidence>
<feature type="compositionally biased region" description="Polar residues" evidence="11">
    <location>
        <begin position="120"/>
        <end position="132"/>
    </location>
</feature>
<dbReference type="InterPro" id="IPR033031">
    <property type="entry name" value="Scc2/Nipped-B"/>
</dbReference>
<dbReference type="Proteomes" id="UP000623129">
    <property type="component" value="Unassembled WGS sequence"/>
</dbReference>
<evidence type="ECO:0000256" key="9">
    <source>
        <dbReference type="PROSITE-ProRule" id="PRU00146"/>
    </source>
</evidence>
<evidence type="ECO:0000256" key="5">
    <source>
        <dbReference type="ARBA" id="ARBA00022771"/>
    </source>
</evidence>
<keyword evidence="8 10" id="KW-0131">Cell cycle</keyword>
<dbReference type="InterPro" id="IPR026003">
    <property type="entry name" value="Cohesin_HEAT"/>
</dbReference>
<dbReference type="EMBL" id="SWLB01000022">
    <property type="protein sequence ID" value="KAF3324045.1"/>
    <property type="molecule type" value="Genomic_DNA"/>
</dbReference>
<gene>
    <name evidence="13" type="ORF">FCM35_KLT11512</name>
</gene>
<dbReference type="GO" id="GO:0090694">
    <property type="term" value="C:Scc2-Scc4 cohesin loading complex"/>
    <property type="evidence" value="ECO:0007669"/>
    <property type="project" value="TreeGrafter"/>
</dbReference>
<dbReference type="PROSITE" id="PS01359">
    <property type="entry name" value="ZF_PHD_1"/>
    <property type="match status" value="1"/>
</dbReference>
<dbReference type="SUPFAM" id="SSF48371">
    <property type="entry name" value="ARM repeat"/>
    <property type="match status" value="1"/>
</dbReference>
<comment type="caution">
    <text evidence="13">The sequence shown here is derived from an EMBL/GenBank/DDBJ whole genome shotgun (WGS) entry which is preliminary data.</text>
</comment>
<accession>A0A833VFG1</accession>
<dbReference type="PROSITE" id="PS50016">
    <property type="entry name" value="ZF_PHD_2"/>
    <property type="match status" value="1"/>
</dbReference>
<dbReference type="GO" id="GO:0034087">
    <property type="term" value="P:establishment of mitotic sister chromatid cohesion"/>
    <property type="evidence" value="ECO:0007669"/>
    <property type="project" value="TreeGrafter"/>
</dbReference>
<evidence type="ECO:0000256" key="8">
    <source>
        <dbReference type="ARBA" id="ARBA00023306"/>
    </source>
</evidence>
<keyword evidence="5 9" id="KW-0863">Zinc-finger</keyword>
<dbReference type="Gene3D" id="3.30.40.10">
    <property type="entry name" value="Zinc/RING finger domain, C3HC4 (zinc finger)"/>
    <property type="match status" value="1"/>
</dbReference>
<dbReference type="InterPro" id="IPR001965">
    <property type="entry name" value="Znf_PHD"/>
</dbReference>
<dbReference type="Gene3D" id="1.25.10.10">
    <property type="entry name" value="Leucine-rich Repeat Variant"/>
    <property type="match status" value="1"/>
</dbReference>
<dbReference type="GO" id="GO:0061775">
    <property type="term" value="F:cohesin loader activity"/>
    <property type="evidence" value="ECO:0007669"/>
    <property type="project" value="InterPro"/>
</dbReference>
<dbReference type="GO" id="GO:0008270">
    <property type="term" value="F:zinc ion binding"/>
    <property type="evidence" value="ECO:0007669"/>
    <property type="project" value="UniProtKB-KW"/>
</dbReference>
<dbReference type="SUPFAM" id="SSF57903">
    <property type="entry name" value="FYVE/PHD zinc finger"/>
    <property type="match status" value="1"/>
</dbReference>